<reference evidence="2 3" key="1">
    <citation type="journal article" date="2021" name="Hortic Res">
        <title>The domestication of Cucurbita argyrosperma as revealed by the genome of its wild relative.</title>
        <authorList>
            <person name="Barrera-Redondo J."/>
            <person name="Sanchez-de la Vega G."/>
            <person name="Aguirre-Liguori J.A."/>
            <person name="Castellanos-Morales G."/>
            <person name="Gutierrez-Guerrero Y.T."/>
            <person name="Aguirre-Dugua X."/>
            <person name="Aguirre-Planter E."/>
            <person name="Tenaillon M.I."/>
            <person name="Lira-Saade R."/>
            <person name="Eguiarte L.E."/>
        </authorList>
    </citation>
    <scope>NUCLEOTIDE SEQUENCE [LARGE SCALE GENOMIC DNA]</scope>
    <source>
        <strain evidence="2">JBR-2021</strain>
    </source>
</reference>
<proteinExistence type="predicted"/>
<dbReference type="AlphaFoldDB" id="A0AAV6M1W7"/>
<evidence type="ECO:0000313" key="3">
    <source>
        <dbReference type="Proteomes" id="UP000685013"/>
    </source>
</evidence>
<feature type="region of interest" description="Disordered" evidence="1">
    <location>
        <begin position="48"/>
        <end position="74"/>
    </location>
</feature>
<keyword evidence="3" id="KW-1185">Reference proteome</keyword>
<feature type="non-terminal residue" evidence="2">
    <location>
        <position position="1"/>
    </location>
</feature>
<evidence type="ECO:0000313" key="2">
    <source>
        <dbReference type="EMBL" id="KAG6573677.1"/>
    </source>
</evidence>
<dbReference type="EMBL" id="JAGKQH010000018">
    <property type="protein sequence ID" value="KAG6573677.1"/>
    <property type="molecule type" value="Genomic_DNA"/>
</dbReference>
<sequence>MCKDAQVTVLDWSCIGRSFKRLKTKMAGALIDYKLSSSALNRSVRLRSKSATAPSTSSSSSSSYLVLSRLFERR</sequence>
<gene>
    <name evidence="2" type="ORF">SDJN03_27564</name>
</gene>
<accession>A0AAV6M1W7</accession>
<comment type="caution">
    <text evidence="2">The sequence shown here is derived from an EMBL/GenBank/DDBJ whole genome shotgun (WGS) entry which is preliminary data.</text>
</comment>
<name>A0AAV6M1W7_9ROSI</name>
<protein>
    <submittedName>
        <fullName evidence="2">Uncharacterized protein</fullName>
    </submittedName>
</protein>
<feature type="compositionally biased region" description="Low complexity" evidence="1">
    <location>
        <begin position="49"/>
        <end position="63"/>
    </location>
</feature>
<dbReference type="Proteomes" id="UP000685013">
    <property type="component" value="Chromosome 18"/>
</dbReference>
<evidence type="ECO:0000256" key="1">
    <source>
        <dbReference type="SAM" id="MobiDB-lite"/>
    </source>
</evidence>
<organism evidence="2 3">
    <name type="scientific">Cucurbita argyrosperma subsp. sororia</name>
    <dbReference type="NCBI Taxonomy" id="37648"/>
    <lineage>
        <taxon>Eukaryota</taxon>
        <taxon>Viridiplantae</taxon>
        <taxon>Streptophyta</taxon>
        <taxon>Embryophyta</taxon>
        <taxon>Tracheophyta</taxon>
        <taxon>Spermatophyta</taxon>
        <taxon>Magnoliopsida</taxon>
        <taxon>eudicotyledons</taxon>
        <taxon>Gunneridae</taxon>
        <taxon>Pentapetalae</taxon>
        <taxon>rosids</taxon>
        <taxon>fabids</taxon>
        <taxon>Cucurbitales</taxon>
        <taxon>Cucurbitaceae</taxon>
        <taxon>Cucurbiteae</taxon>
        <taxon>Cucurbita</taxon>
    </lineage>
</organism>